<dbReference type="PROSITE" id="PS50009">
    <property type="entry name" value="RASGEF_CAT"/>
    <property type="match status" value="1"/>
</dbReference>
<protein>
    <recommendedName>
        <fullName evidence="3">Ras-GEF domain-containing protein</fullName>
    </recommendedName>
</protein>
<reference evidence="4 5" key="1">
    <citation type="submission" date="2021-06" db="EMBL/GenBank/DDBJ databases">
        <authorList>
            <person name="Palmer J.M."/>
        </authorList>
    </citation>
    <scope>NUCLEOTIDE SEQUENCE [LARGE SCALE GENOMIC DNA]</scope>
    <source>
        <strain evidence="4 5">GA_2019</strain>
        <tissue evidence="4">Muscle</tissue>
    </source>
</reference>
<dbReference type="InterPro" id="IPR023578">
    <property type="entry name" value="Ras_GEF_dom_sf"/>
</dbReference>
<dbReference type="InterPro" id="IPR051853">
    <property type="entry name" value="SH2-Ras-GEF_adapter"/>
</dbReference>
<comment type="caution">
    <text evidence="4">The sequence shown here is derived from an EMBL/GenBank/DDBJ whole genome shotgun (WGS) entry which is preliminary data.</text>
</comment>
<evidence type="ECO:0000256" key="1">
    <source>
        <dbReference type="PROSITE-ProRule" id="PRU00168"/>
    </source>
</evidence>
<dbReference type="PANTHER" id="PTHR14247:SF10">
    <property type="entry name" value="BREAST CANCER ANTI-ESTROGEN RESISTANCE PROTEIN 3"/>
    <property type="match status" value="1"/>
</dbReference>
<proteinExistence type="predicted"/>
<dbReference type="Pfam" id="PF00617">
    <property type="entry name" value="RasGEF"/>
    <property type="match status" value="1"/>
</dbReference>
<evidence type="ECO:0000256" key="2">
    <source>
        <dbReference type="SAM" id="MobiDB-lite"/>
    </source>
</evidence>
<gene>
    <name evidence="4" type="ORF">GOODEAATRI_002445</name>
</gene>
<dbReference type="EMBL" id="JAHRIO010000086">
    <property type="protein sequence ID" value="MEQ2157497.1"/>
    <property type="molecule type" value="Genomic_DNA"/>
</dbReference>
<dbReference type="Gene3D" id="1.10.840.10">
    <property type="entry name" value="Ras guanine-nucleotide exchange factors catalytic domain"/>
    <property type="match status" value="1"/>
</dbReference>
<dbReference type="InterPro" id="IPR036964">
    <property type="entry name" value="RASGEF_cat_dom_sf"/>
</dbReference>
<dbReference type="InterPro" id="IPR001895">
    <property type="entry name" value="RASGEF_cat_dom"/>
</dbReference>
<evidence type="ECO:0000313" key="4">
    <source>
        <dbReference type="EMBL" id="MEQ2157497.1"/>
    </source>
</evidence>
<dbReference type="PANTHER" id="PTHR14247">
    <property type="entry name" value="BREAST CANCER ANTI-ESTROGEN RESISTANCE PROTEIN 3 HOMOLOG-LIKE PROTEIN"/>
    <property type="match status" value="1"/>
</dbReference>
<feature type="region of interest" description="Disordered" evidence="2">
    <location>
        <begin position="85"/>
        <end position="161"/>
    </location>
</feature>
<evidence type="ECO:0000259" key="3">
    <source>
        <dbReference type="PROSITE" id="PS50009"/>
    </source>
</evidence>
<organism evidence="4 5">
    <name type="scientific">Goodea atripinnis</name>
    <dbReference type="NCBI Taxonomy" id="208336"/>
    <lineage>
        <taxon>Eukaryota</taxon>
        <taxon>Metazoa</taxon>
        <taxon>Chordata</taxon>
        <taxon>Craniata</taxon>
        <taxon>Vertebrata</taxon>
        <taxon>Euteleostomi</taxon>
        <taxon>Actinopterygii</taxon>
        <taxon>Neopterygii</taxon>
        <taxon>Teleostei</taxon>
        <taxon>Neoteleostei</taxon>
        <taxon>Acanthomorphata</taxon>
        <taxon>Ovalentaria</taxon>
        <taxon>Atherinomorphae</taxon>
        <taxon>Cyprinodontiformes</taxon>
        <taxon>Goodeidae</taxon>
        <taxon>Goodea</taxon>
    </lineage>
</organism>
<feature type="compositionally biased region" description="Basic and acidic residues" evidence="2">
    <location>
        <begin position="93"/>
        <end position="103"/>
    </location>
</feature>
<dbReference type="SMART" id="SM00147">
    <property type="entry name" value="RasGEF"/>
    <property type="match status" value="1"/>
</dbReference>
<evidence type="ECO:0000313" key="5">
    <source>
        <dbReference type="Proteomes" id="UP001476798"/>
    </source>
</evidence>
<dbReference type="SUPFAM" id="SSF48366">
    <property type="entry name" value="Ras GEF"/>
    <property type="match status" value="1"/>
</dbReference>
<feature type="compositionally biased region" description="Acidic residues" evidence="2">
    <location>
        <begin position="259"/>
        <end position="268"/>
    </location>
</feature>
<feature type="compositionally biased region" description="Polar residues" evidence="2">
    <location>
        <begin position="104"/>
        <end position="119"/>
    </location>
</feature>
<feature type="region of interest" description="Disordered" evidence="2">
    <location>
        <begin position="255"/>
        <end position="279"/>
    </location>
</feature>
<sequence length="631" mass="70962">MGKEAVRDQFILDCSLEKLRRELEEELKMNCEELRSHAWYHGAIPRQPINRTFPLRYLEEKYGLSSNHKEAGLMVQERRSQNRLSLNIPNGHDNTHNVHDGQHCQDNGTKPQLQQSPLLPSTGLKSPVFRTGSEPVLSPSLQRRSAEPLAGPPVPPVKPQKFRHIPFADSHVPSSSAVSPPEVVQYPDSEVITGRIEQLQPSPADLRSCIPQESEWEQPKSQNTPLCSYVERLKTDSEEGQKTLDRSSYHHAIAALESTSEEEEDDSGKEEGGDIRRREKAGHVFLQPIMETESTFMPTEFESRLLPPENKPLEMVVLKRAKELLLSHNHQSIARHLLMADCQVARILGVTPQLKGQMGVSSGLELVTLPHGRQLRLDLMERHHTMAIGVAVDILGCTGTVEERASTLNRIILVAMELKDAVGDLFAFTALMKALDMQQISRLEETWTTLRRNYTQTAISYEKILKPFYKSLYEGEASSPSVVCFPLLLPLLTLMEQPSTTPEGVELWETSDQGCDIMLRHLEAARDIANNAQSYTSNAVTILKGKGEIVWSVLFSIFLSDSRKRVHVIVSAGFQCDEDLLEVFKTDFQLRLLWGSRGAAVNQSDRYSKFNLILTALSRKLEPTTKTQAVI</sequence>
<dbReference type="Proteomes" id="UP001476798">
    <property type="component" value="Unassembled WGS sequence"/>
</dbReference>
<name>A0ABV0MHA0_9TELE</name>
<keyword evidence="5" id="KW-1185">Reference proteome</keyword>
<accession>A0ABV0MHA0</accession>
<keyword evidence="1" id="KW-0344">Guanine-nucleotide releasing factor</keyword>
<feature type="domain" description="Ras-GEF" evidence="3">
    <location>
        <begin position="329"/>
        <end position="624"/>
    </location>
</feature>